<feature type="transmembrane region" description="Helical" evidence="1">
    <location>
        <begin position="6"/>
        <end position="23"/>
    </location>
</feature>
<protein>
    <recommendedName>
        <fullName evidence="2">Tim44-like domain-containing protein</fullName>
    </recommendedName>
</protein>
<feature type="domain" description="Tim44-like" evidence="2">
    <location>
        <begin position="66"/>
        <end position="193"/>
    </location>
</feature>
<dbReference type="InterPro" id="IPR032710">
    <property type="entry name" value="NTF2-like_dom_sf"/>
</dbReference>
<evidence type="ECO:0000259" key="2">
    <source>
        <dbReference type="SMART" id="SM00978"/>
    </source>
</evidence>
<gene>
    <name evidence="3" type="ORF">METZ01_LOCUS303861</name>
</gene>
<accession>A0A382MTA1</accession>
<sequence length="193" mass="22293">MVYGDLQIFDIIIFLGIAVFLIYRLRNVLGKRTGFEGQKNTTETKNTKNENTKKFAPELKDNETKLSVAYEALGDFDHKKFLESAKFAFETIINAFNKGDKKTLKNLLTKEAFLSFEQAIDSQDNNPNFQFYSLVVDAVEDVIAEKETINITLKFTSEQFRDNDESTIIKKQDVWTFQKKINSRSPNWFLSST</sequence>
<reference evidence="3" key="1">
    <citation type="submission" date="2018-05" db="EMBL/GenBank/DDBJ databases">
        <authorList>
            <person name="Lanie J.A."/>
            <person name="Ng W.-L."/>
            <person name="Kazmierczak K.M."/>
            <person name="Andrzejewski T.M."/>
            <person name="Davidsen T.M."/>
            <person name="Wayne K.J."/>
            <person name="Tettelin H."/>
            <person name="Glass J.I."/>
            <person name="Rusch D."/>
            <person name="Podicherti R."/>
            <person name="Tsui H.-C.T."/>
            <person name="Winkler M.E."/>
        </authorList>
    </citation>
    <scope>NUCLEOTIDE SEQUENCE</scope>
</reference>
<dbReference type="NCBIfam" id="NF033779">
    <property type="entry name" value="Tim44_TimA_adap"/>
    <property type="match status" value="1"/>
</dbReference>
<dbReference type="EMBL" id="UINC01095154">
    <property type="protein sequence ID" value="SVC51007.1"/>
    <property type="molecule type" value="Genomic_DNA"/>
</dbReference>
<evidence type="ECO:0000256" key="1">
    <source>
        <dbReference type="SAM" id="Phobius"/>
    </source>
</evidence>
<dbReference type="InterPro" id="IPR007379">
    <property type="entry name" value="Tim44-like_dom"/>
</dbReference>
<keyword evidence="1" id="KW-0472">Membrane</keyword>
<dbReference type="AlphaFoldDB" id="A0A382MTA1"/>
<name>A0A382MTA1_9ZZZZ</name>
<keyword evidence="1" id="KW-1133">Transmembrane helix</keyword>
<dbReference type="SUPFAM" id="SSF54427">
    <property type="entry name" value="NTF2-like"/>
    <property type="match status" value="1"/>
</dbReference>
<dbReference type="SMART" id="SM00978">
    <property type="entry name" value="Tim44"/>
    <property type="match status" value="1"/>
</dbReference>
<evidence type="ECO:0000313" key="3">
    <source>
        <dbReference type="EMBL" id="SVC51007.1"/>
    </source>
</evidence>
<dbReference type="Gene3D" id="3.10.450.240">
    <property type="match status" value="1"/>
</dbReference>
<keyword evidence="1" id="KW-0812">Transmembrane</keyword>
<dbReference type="Pfam" id="PF04280">
    <property type="entry name" value="Tim44"/>
    <property type="match status" value="1"/>
</dbReference>
<organism evidence="3">
    <name type="scientific">marine metagenome</name>
    <dbReference type="NCBI Taxonomy" id="408172"/>
    <lineage>
        <taxon>unclassified sequences</taxon>
        <taxon>metagenomes</taxon>
        <taxon>ecological metagenomes</taxon>
    </lineage>
</organism>
<proteinExistence type="predicted"/>